<accession>A0A1V1P2X0</accession>
<dbReference type="Proteomes" id="UP000189670">
    <property type="component" value="Unassembled WGS sequence"/>
</dbReference>
<dbReference type="EMBL" id="ATBP01000724">
    <property type="protein sequence ID" value="ETR69154.1"/>
    <property type="molecule type" value="Genomic_DNA"/>
</dbReference>
<dbReference type="SUPFAM" id="SSF57938">
    <property type="entry name" value="DnaJ/Hsp40 cysteine-rich domain"/>
    <property type="match status" value="1"/>
</dbReference>
<evidence type="ECO:0000313" key="1">
    <source>
        <dbReference type="EMBL" id="ETR69154.1"/>
    </source>
</evidence>
<gene>
    <name evidence="1" type="ORF">OMM_09853</name>
</gene>
<protein>
    <submittedName>
        <fullName evidence="1">Uncharacterized protein</fullName>
    </submittedName>
</protein>
<name>A0A1V1P2X0_9BACT</name>
<dbReference type="AlphaFoldDB" id="A0A1V1P2X0"/>
<evidence type="ECO:0000313" key="2">
    <source>
        <dbReference type="Proteomes" id="UP000189670"/>
    </source>
</evidence>
<organism evidence="1 2">
    <name type="scientific">Candidatus Magnetoglobus multicellularis str. Araruama</name>
    <dbReference type="NCBI Taxonomy" id="890399"/>
    <lineage>
        <taxon>Bacteria</taxon>
        <taxon>Pseudomonadati</taxon>
        <taxon>Thermodesulfobacteriota</taxon>
        <taxon>Desulfobacteria</taxon>
        <taxon>Desulfobacterales</taxon>
        <taxon>Desulfobacteraceae</taxon>
        <taxon>Candidatus Magnetoglobus</taxon>
    </lineage>
</organism>
<sequence length="106" mass="12441">MTDQLQLFKNIIFILNPTKTLKILSKELKDKLSEKEIAYAIWDTSKICPLCHGSGFVNKDRCYICNTTESERPVDYYLNRFKYFKEILSIVPQLWSKLITDKDVEG</sequence>
<reference evidence="2" key="1">
    <citation type="submission" date="2012-11" db="EMBL/GenBank/DDBJ databases">
        <authorList>
            <person name="Lucero-Rivera Y.E."/>
            <person name="Tovar-Ramirez D."/>
        </authorList>
    </citation>
    <scope>NUCLEOTIDE SEQUENCE [LARGE SCALE GENOMIC DNA]</scope>
    <source>
        <strain evidence="2">Araruama</strain>
    </source>
</reference>
<proteinExistence type="predicted"/>
<comment type="caution">
    <text evidence="1">The sequence shown here is derived from an EMBL/GenBank/DDBJ whole genome shotgun (WGS) entry which is preliminary data.</text>
</comment>
<dbReference type="InterPro" id="IPR036410">
    <property type="entry name" value="HSP_DnaJ_Cys-rich_dom_sf"/>
</dbReference>